<dbReference type="InterPro" id="IPR029058">
    <property type="entry name" value="AB_hydrolase_fold"/>
</dbReference>
<dbReference type="GO" id="GO:0016787">
    <property type="term" value="F:hydrolase activity"/>
    <property type="evidence" value="ECO:0007669"/>
    <property type="project" value="UniProtKB-KW"/>
</dbReference>
<sequence length="279" mass="29620">MYVSRMTSHLDLPEGRLAYDVHVPAGPARGLLLAVPGMGDLRSTYRHLVPLLTAAGYRVATADLRGHGESDTSFSAYGDEATAGDIVALAEALRLDGERVVVLGNSMAAGAAVIAAAERPDLIAGLVLSGPFVRDGEIGAGMRLMFRLLMQPAWIVPAWRAYLPSLFAGRRPDDFAEELDRVVAALRRPGHRRAFARTTRTTHAPAEAVVDRVAAPTLVVMGAADPDFPDPAAEAAWIAERTGGEVLLVEEAGHYPHTQRPEVVAPAVLALLDRVTAAA</sequence>
<dbReference type="Gene3D" id="3.40.50.1820">
    <property type="entry name" value="alpha/beta hydrolase"/>
    <property type="match status" value="1"/>
</dbReference>
<proteinExistence type="predicted"/>
<dbReference type="InterPro" id="IPR050266">
    <property type="entry name" value="AB_hydrolase_sf"/>
</dbReference>
<dbReference type="PRINTS" id="PR00412">
    <property type="entry name" value="EPOXHYDRLASE"/>
</dbReference>
<dbReference type="SUPFAM" id="SSF53474">
    <property type="entry name" value="alpha/beta-Hydrolases"/>
    <property type="match status" value="1"/>
</dbReference>
<keyword evidence="2" id="KW-0378">Hydrolase</keyword>
<evidence type="ECO:0000259" key="1">
    <source>
        <dbReference type="Pfam" id="PF12697"/>
    </source>
</evidence>
<organism evidence="2 3">
    <name type="scientific">Nocardioides fonticola</name>
    <dbReference type="NCBI Taxonomy" id="450363"/>
    <lineage>
        <taxon>Bacteria</taxon>
        <taxon>Bacillati</taxon>
        <taxon>Actinomycetota</taxon>
        <taxon>Actinomycetes</taxon>
        <taxon>Propionibacteriales</taxon>
        <taxon>Nocardioidaceae</taxon>
        <taxon>Nocardioides</taxon>
    </lineage>
</organism>
<gene>
    <name evidence="2" type="ORF">GCM10022215_13450</name>
</gene>
<dbReference type="Proteomes" id="UP001501495">
    <property type="component" value="Unassembled WGS sequence"/>
</dbReference>
<name>A0ABP7XGA4_9ACTN</name>
<dbReference type="PANTHER" id="PTHR43798">
    <property type="entry name" value="MONOACYLGLYCEROL LIPASE"/>
    <property type="match status" value="1"/>
</dbReference>
<evidence type="ECO:0000313" key="2">
    <source>
        <dbReference type="EMBL" id="GAA4114990.1"/>
    </source>
</evidence>
<dbReference type="Pfam" id="PF12697">
    <property type="entry name" value="Abhydrolase_6"/>
    <property type="match status" value="1"/>
</dbReference>
<dbReference type="EMBL" id="BAAAZH010000011">
    <property type="protein sequence ID" value="GAA4114990.1"/>
    <property type="molecule type" value="Genomic_DNA"/>
</dbReference>
<feature type="domain" description="AB hydrolase-1" evidence="1">
    <location>
        <begin position="33"/>
        <end position="266"/>
    </location>
</feature>
<evidence type="ECO:0000313" key="3">
    <source>
        <dbReference type="Proteomes" id="UP001501495"/>
    </source>
</evidence>
<reference evidence="3" key="1">
    <citation type="journal article" date="2019" name="Int. J. Syst. Evol. Microbiol.">
        <title>The Global Catalogue of Microorganisms (GCM) 10K type strain sequencing project: providing services to taxonomists for standard genome sequencing and annotation.</title>
        <authorList>
            <consortium name="The Broad Institute Genomics Platform"/>
            <consortium name="The Broad Institute Genome Sequencing Center for Infectious Disease"/>
            <person name="Wu L."/>
            <person name="Ma J."/>
        </authorList>
    </citation>
    <scope>NUCLEOTIDE SEQUENCE [LARGE SCALE GENOMIC DNA]</scope>
    <source>
        <strain evidence="3">JCM 16703</strain>
    </source>
</reference>
<accession>A0ABP7XGA4</accession>
<dbReference type="PRINTS" id="PR00111">
    <property type="entry name" value="ABHYDROLASE"/>
</dbReference>
<dbReference type="InterPro" id="IPR000073">
    <property type="entry name" value="AB_hydrolase_1"/>
</dbReference>
<keyword evidence="3" id="KW-1185">Reference proteome</keyword>
<protein>
    <submittedName>
        <fullName evidence="2">Alpha/beta hydrolase</fullName>
    </submittedName>
</protein>
<comment type="caution">
    <text evidence="2">The sequence shown here is derived from an EMBL/GenBank/DDBJ whole genome shotgun (WGS) entry which is preliminary data.</text>
</comment>
<dbReference type="InterPro" id="IPR000639">
    <property type="entry name" value="Epox_hydrolase-like"/>
</dbReference>